<dbReference type="InterPro" id="IPR001128">
    <property type="entry name" value="Cyt_P450"/>
</dbReference>
<dbReference type="Pfam" id="PF00067">
    <property type="entry name" value="p450"/>
    <property type="match status" value="1"/>
</dbReference>
<comment type="similarity">
    <text evidence="2 8">Belongs to the cytochrome P450 family.</text>
</comment>
<dbReference type="GO" id="GO:0005506">
    <property type="term" value="F:iron ion binding"/>
    <property type="evidence" value="ECO:0007669"/>
    <property type="project" value="InterPro"/>
</dbReference>
<comment type="cofactor">
    <cofactor evidence="1">
        <name>heme</name>
        <dbReference type="ChEBI" id="CHEBI:30413"/>
    </cofactor>
</comment>
<sequence>MSQTEIYYDPFDFDIDDDPHPIWKRMRDEAPLYRNDKYNFYALSRYDDVAPQLTNWEAFRSGRGTTLDIIMSNMEFPPGSILFEDPPSHDYHRRVVSRVFTPRRMEAIEPLTRDFCVRALDPLVGTGRFDFVDDIGATVPMRTIGYLLGIPEENQAEIRDRGGRRLSLDEGTFRQVADDFMTHSYALFADYIDWRIEHPSDDLMTQLLNSELEDDQGKRALTRDEVLCYAAGIAGAANETTTRLIGFMGQLLAEHPDQRREIVADPSLIPGAIEEVLRYEAPSPVQARYVARDVECHGTLVPEGSVMLLLNGSANRDERKYPDADTFDIQRGAAHLSFGHGLHFCLGSALARMQARVVLEEVIKRWPDWEIDYANATRAHTTSVRGWSKMPVFTG</sequence>
<proteinExistence type="inferred from homology"/>
<gene>
    <name evidence="9" type="ORF">BRW65_00850</name>
</gene>
<evidence type="ECO:0000256" key="6">
    <source>
        <dbReference type="ARBA" id="ARBA00023004"/>
    </source>
</evidence>
<keyword evidence="4 8" id="KW-0479">Metal-binding</keyword>
<evidence type="ECO:0000256" key="2">
    <source>
        <dbReference type="ARBA" id="ARBA00010617"/>
    </source>
</evidence>
<dbReference type="InterPro" id="IPR017972">
    <property type="entry name" value="Cyt_P450_CS"/>
</dbReference>
<dbReference type="Proteomes" id="UP000186438">
    <property type="component" value="Unassembled WGS sequence"/>
</dbReference>
<dbReference type="GO" id="GO:0036199">
    <property type="term" value="F:cholest-4-en-3-one 26-monooxygenase activity"/>
    <property type="evidence" value="ECO:0007669"/>
    <property type="project" value="TreeGrafter"/>
</dbReference>
<organism evidence="9 10">
    <name type="scientific">Mycobacterium paraffinicum</name>
    <dbReference type="NCBI Taxonomy" id="53378"/>
    <lineage>
        <taxon>Bacteria</taxon>
        <taxon>Bacillati</taxon>
        <taxon>Actinomycetota</taxon>
        <taxon>Actinomycetes</taxon>
        <taxon>Mycobacteriales</taxon>
        <taxon>Mycobacteriaceae</taxon>
        <taxon>Mycobacterium</taxon>
    </lineage>
</organism>
<dbReference type="AlphaFoldDB" id="A0A1Q4I2Z9"/>
<dbReference type="InterPro" id="IPR036396">
    <property type="entry name" value="Cyt_P450_sf"/>
</dbReference>
<evidence type="ECO:0000256" key="7">
    <source>
        <dbReference type="ARBA" id="ARBA00023033"/>
    </source>
</evidence>
<keyword evidence="5 8" id="KW-0560">Oxidoreductase</keyword>
<comment type="caution">
    <text evidence="9">The sequence shown here is derived from an EMBL/GenBank/DDBJ whole genome shotgun (WGS) entry which is preliminary data.</text>
</comment>
<reference evidence="9 10" key="1">
    <citation type="submission" date="2016-11" db="EMBL/GenBank/DDBJ databases">
        <title>Genome sequences of unsequenced Mycobacteria.</title>
        <authorList>
            <person name="Greninger A.L."/>
            <person name="Fang F."/>
            <person name="Jerome K.R."/>
        </authorList>
    </citation>
    <scope>NUCLEOTIDE SEQUENCE [LARGE SCALE GENOMIC DNA]</scope>
    <source>
        <strain evidence="9 10">M11</strain>
    </source>
</reference>
<evidence type="ECO:0000256" key="8">
    <source>
        <dbReference type="RuleBase" id="RU000461"/>
    </source>
</evidence>
<dbReference type="GO" id="GO:0008395">
    <property type="term" value="F:steroid hydroxylase activity"/>
    <property type="evidence" value="ECO:0007669"/>
    <property type="project" value="TreeGrafter"/>
</dbReference>
<evidence type="ECO:0000313" key="9">
    <source>
        <dbReference type="EMBL" id="OJZ76341.1"/>
    </source>
</evidence>
<dbReference type="PANTHER" id="PTHR46696">
    <property type="entry name" value="P450, PUTATIVE (EUROFUNG)-RELATED"/>
    <property type="match status" value="1"/>
</dbReference>
<keyword evidence="6 8" id="KW-0408">Iron</keyword>
<dbReference type="STRING" id="53378.BRW65_00850"/>
<evidence type="ECO:0000256" key="4">
    <source>
        <dbReference type="ARBA" id="ARBA00022723"/>
    </source>
</evidence>
<evidence type="ECO:0000256" key="3">
    <source>
        <dbReference type="ARBA" id="ARBA00022617"/>
    </source>
</evidence>
<dbReference type="OrthoDB" id="502624at2"/>
<dbReference type="CDD" id="cd11078">
    <property type="entry name" value="CYP130-like"/>
    <property type="match status" value="1"/>
</dbReference>
<dbReference type="EMBL" id="MPNT01000001">
    <property type="protein sequence ID" value="OJZ76341.1"/>
    <property type="molecule type" value="Genomic_DNA"/>
</dbReference>
<keyword evidence="10" id="KW-1185">Reference proteome</keyword>
<dbReference type="GO" id="GO:0006707">
    <property type="term" value="P:cholesterol catabolic process"/>
    <property type="evidence" value="ECO:0007669"/>
    <property type="project" value="TreeGrafter"/>
</dbReference>
<dbReference type="SUPFAM" id="SSF48264">
    <property type="entry name" value="Cytochrome P450"/>
    <property type="match status" value="1"/>
</dbReference>
<protein>
    <submittedName>
        <fullName evidence="9">Cytochrome</fullName>
    </submittedName>
</protein>
<evidence type="ECO:0000313" key="10">
    <source>
        <dbReference type="Proteomes" id="UP000186438"/>
    </source>
</evidence>
<accession>A0A1Q4I2Z9</accession>
<dbReference type="RefSeq" id="WP_073870905.1">
    <property type="nucleotide sequence ID" value="NZ_MPNT01000001.1"/>
</dbReference>
<dbReference type="PANTHER" id="PTHR46696:SF4">
    <property type="entry name" value="BIOTIN BIOSYNTHESIS CYTOCHROME P450"/>
    <property type="match status" value="1"/>
</dbReference>
<keyword evidence="3 8" id="KW-0349">Heme</keyword>
<dbReference type="PRINTS" id="PR00359">
    <property type="entry name" value="BP450"/>
</dbReference>
<evidence type="ECO:0000256" key="1">
    <source>
        <dbReference type="ARBA" id="ARBA00001971"/>
    </source>
</evidence>
<keyword evidence="7 8" id="KW-0503">Monooxygenase</keyword>
<dbReference type="Gene3D" id="1.10.630.10">
    <property type="entry name" value="Cytochrome P450"/>
    <property type="match status" value="1"/>
</dbReference>
<dbReference type="InterPro" id="IPR002397">
    <property type="entry name" value="Cyt_P450_B"/>
</dbReference>
<dbReference type="GO" id="GO:0020037">
    <property type="term" value="F:heme binding"/>
    <property type="evidence" value="ECO:0007669"/>
    <property type="project" value="InterPro"/>
</dbReference>
<name>A0A1Q4I2Z9_9MYCO</name>
<evidence type="ECO:0000256" key="5">
    <source>
        <dbReference type="ARBA" id="ARBA00023002"/>
    </source>
</evidence>
<dbReference type="FunFam" id="1.10.630.10:FF:000018">
    <property type="entry name" value="Cytochrome P450 monooxygenase"/>
    <property type="match status" value="1"/>
</dbReference>
<dbReference type="PROSITE" id="PS00086">
    <property type="entry name" value="CYTOCHROME_P450"/>
    <property type="match status" value="1"/>
</dbReference>